<dbReference type="RefSeq" id="WP_161723323.1">
    <property type="nucleotide sequence ID" value="NZ_JAAAXI010000008.1"/>
</dbReference>
<accession>A0ABW9YX47</accession>
<name>A0ABW9YX47_9HYPH</name>
<feature type="transmembrane region" description="Helical" evidence="1">
    <location>
        <begin position="87"/>
        <end position="107"/>
    </location>
</feature>
<reference evidence="3 4" key="1">
    <citation type="submission" date="2020-01" db="EMBL/GenBank/DDBJ databases">
        <title>Microvirga sp. nov., an arsenate reduction bacterium isolated from Tibet hotspring sediments.</title>
        <authorList>
            <person name="Yuan C.-G."/>
        </authorList>
    </citation>
    <scope>NUCLEOTIDE SEQUENCE [LARGE SCALE GENOMIC DNA]</scope>
    <source>
        <strain evidence="3 4">SYSU G3D203</strain>
    </source>
</reference>
<keyword evidence="2" id="KW-0732">Signal</keyword>
<feature type="chain" id="PRO_5045421178" evidence="2">
    <location>
        <begin position="22"/>
        <end position="190"/>
    </location>
</feature>
<dbReference type="EMBL" id="JAAAXJ010000005">
    <property type="protein sequence ID" value="NBJ24931.1"/>
    <property type="molecule type" value="Genomic_DNA"/>
</dbReference>
<dbReference type="Pfam" id="PF04955">
    <property type="entry name" value="HupE_UreJ"/>
    <property type="match status" value="1"/>
</dbReference>
<evidence type="ECO:0000256" key="2">
    <source>
        <dbReference type="SAM" id="SignalP"/>
    </source>
</evidence>
<evidence type="ECO:0000256" key="1">
    <source>
        <dbReference type="SAM" id="Phobius"/>
    </source>
</evidence>
<feature type="signal peptide" evidence="2">
    <location>
        <begin position="1"/>
        <end position="21"/>
    </location>
</feature>
<keyword evidence="1" id="KW-0472">Membrane</keyword>
<gene>
    <name evidence="3" type="ORF">GR303_11255</name>
</gene>
<feature type="transmembrane region" description="Helical" evidence="1">
    <location>
        <begin position="113"/>
        <end position="132"/>
    </location>
</feature>
<comment type="caution">
    <text evidence="3">The sequence shown here is derived from an EMBL/GenBank/DDBJ whole genome shotgun (WGS) entry which is preliminary data.</text>
</comment>
<evidence type="ECO:0000313" key="4">
    <source>
        <dbReference type="Proteomes" id="UP000818323"/>
    </source>
</evidence>
<keyword evidence="1" id="KW-0812">Transmembrane</keyword>
<keyword evidence="1" id="KW-1133">Transmembrane helix</keyword>
<dbReference type="InterPro" id="IPR007038">
    <property type="entry name" value="HupE_UreJ"/>
</dbReference>
<feature type="transmembrane region" description="Helical" evidence="1">
    <location>
        <begin position="45"/>
        <end position="66"/>
    </location>
</feature>
<proteinExistence type="predicted"/>
<sequence length="190" mass="19398">MRLKHSFLVASMIVTAMPALAHTGIHPASGLGDGFAHPFGGLDHTLAMVAVGLFAAVLGGQALWAVPTTFASVMLVGGIMGFMGIHIPAVEAGIALSVVIFGAVLAAKIRCRISVAMMLTGMFAVFHGYAHGAEMPMEAAAAPYCLGFFSATILLHGAGLAIGIALSHRQTIYRWAGAGISIAGVVLSLS</sequence>
<evidence type="ECO:0000313" key="3">
    <source>
        <dbReference type="EMBL" id="NBJ24931.1"/>
    </source>
</evidence>
<feature type="transmembrane region" description="Helical" evidence="1">
    <location>
        <begin position="172"/>
        <end position="189"/>
    </location>
</feature>
<dbReference type="Proteomes" id="UP000818323">
    <property type="component" value="Unassembled WGS sequence"/>
</dbReference>
<dbReference type="PIRSF" id="PIRSF016919">
    <property type="entry name" value="HupE_UreJ"/>
    <property type="match status" value="1"/>
</dbReference>
<feature type="transmembrane region" description="Helical" evidence="1">
    <location>
        <begin position="144"/>
        <end position="166"/>
    </location>
</feature>
<keyword evidence="4" id="KW-1185">Reference proteome</keyword>
<protein>
    <submittedName>
        <fullName evidence="3">Urease accessory protein</fullName>
    </submittedName>
</protein>
<organism evidence="3 4">
    <name type="scientific">Microvirga arsenatis</name>
    <dbReference type="NCBI Taxonomy" id="2692265"/>
    <lineage>
        <taxon>Bacteria</taxon>
        <taxon>Pseudomonadati</taxon>
        <taxon>Pseudomonadota</taxon>
        <taxon>Alphaproteobacteria</taxon>
        <taxon>Hyphomicrobiales</taxon>
        <taxon>Methylobacteriaceae</taxon>
        <taxon>Microvirga</taxon>
    </lineage>
</organism>